<dbReference type="Proteomes" id="UP001275932">
    <property type="component" value="Unassembled WGS sequence"/>
</dbReference>
<organism evidence="1 2">
    <name type="scientific">Intestinicryptomonas porci</name>
    <dbReference type="NCBI Taxonomy" id="2926320"/>
    <lineage>
        <taxon>Bacteria</taxon>
        <taxon>Pseudomonadati</taxon>
        <taxon>Verrucomicrobiota</taxon>
        <taxon>Opitutia</taxon>
        <taxon>Opitutales</taxon>
        <taxon>Intestinicryptomonaceae</taxon>
        <taxon>Intestinicryptomonas</taxon>
    </lineage>
</organism>
<accession>A0ABU4WGZ1</accession>
<protein>
    <submittedName>
        <fullName evidence="1">Prepilin-type N-terminal cleavage/methylation domain-containing protein</fullName>
    </submittedName>
</protein>
<dbReference type="SUPFAM" id="SSF54523">
    <property type="entry name" value="Pili subunits"/>
    <property type="match status" value="1"/>
</dbReference>
<comment type="caution">
    <text evidence="1">The sequence shown here is derived from an EMBL/GenBank/DDBJ whole genome shotgun (WGS) entry which is preliminary data.</text>
</comment>
<sequence length="185" mass="20479">MKKGAFTLLELLVVIAMIAVIASLSVSDFSFAYSGAKRPPQAVLANSLKLARISAMELGEEVSLFFDAENSDMVLRKTFSGETVFRKNLFSLSEEDKKKLAEDDGYGKQSYPEISVLFHPDYPRLYNFSRSDSDGVEFLDSLRFSPNSSSTPAFVELLINGSRRALFKLDPLSAMPLATEGIDEK</sequence>
<keyword evidence="2" id="KW-1185">Reference proteome</keyword>
<dbReference type="InterPro" id="IPR012902">
    <property type="entry name" value="N_methyl_site"/>
</dbReference>
<dbReference type="Gene3D" id="3.30.700.10">
    <property type="entry name" value="Glycoprotein, Type 4 Pilin"/>
    <property type="match status" value="1"/>
</dbReference>
<evidence type="ECO:0000313" key="2">
    <source>
        <dbReference type="Proteomes" id="UP001275932"/>
    </source>
</evidence>
<proteinExistence type="predicted"/>
<dbReference type="NCBIfam" id="TIGR02532">
    <property type="entry name" value="IV_pilin_GFxxxE"/>
    <property type="match status" value="1"/>
</dbReference>
<evidence type="ECO:0000313" key="1">
    <source>
        <dbReference type="EMBL" id="MDX8414880.1"/>
    </source>
</evidence>
<gene>
    <name evidence="1" type="ORF">MOX91_01595</name>
</gene>
<dbReference type="RefSeq" id="WP_370396325.1">
    <property type="nucleotide sequence ID" value="NZ_JALBUT010000001.1"/>
</dbReference>
<name>A0ABU4WGZ1_9BACT</name>
<dbReference type="EMBL" id="JALBUT010000001">
    <property type="protein sequence ID" value="MDX8414880.1"/>
    <property type="molecule type" value="Genomic_DNA"/>
</dbReference>
<dbReference type="Pfam" id="PF07963">
    <property type="entry name" value="N_methyl"/>
    <property type="match status" value="1"/>
</dbReference>
<reference evidence="1 2" key="1">
    <citation type="submission" date="2022-03" db="EMBL/GenBank/DDBJ databases">
        <title>Novel taxa within the pig intestine.</title>
        <authorList>
            <person name="Wylensek D."/>
            <person name="Bishof K."/>
            <person name="Afrizal A."/>
            <person name="Clavel T."/>
        </authorList>
    </citation>
    <scope>NUCLEOTIDE SEQUENCE [LARGE SCALE GENOMIC DNA]</scope>
    <source>
        <strain evidence="1 2">CLA-KB-P66</strain>
    </source>
</reference>
<dbReference type="InterPro" id="IPR045584">
    <property type="entry name" value="Pilin-like"/>
</dbReference>